<keyword evidence="1" id="KW-1185">Reference proteome</keyword>
<organism evidence="1 2">
    <name type="scientific">Acrobeloides nanus</name>
    <dbReference type="NCBI Taxonomy" id="290746"/>
    <lineage>
        <taxon>Eukaryota</taxon>
        <taxon>Metazoa</taxon>
        <taxon>Ecdysozoa</taxon>
        <taxon>Nematoda</taxon>
        <taxon>Chromadorea</taxon>
        <taxon>Rhabditida</taxon>
        <taxon>Tylenchina</taxon>
        <taxon>Cephalobomorpha</taxon>
        <taxon>Cephaloboidea</taxon>
        <taxon>Cephalobidae</taxon>
        <taxon>Acrobeloides</taxon>
    </lineage>
</organism>
<dbReference type="WBParaSite" id="ACRNAN_scaffold23351.g22365.t1">
    <property type="protein sequence ID" value="ACRNAN_scaffold23351.g22365.t1"/>
    <property type="gene ID" value="ACRNAN_scaffold23351.g22365"/>
</dbReference>
<evidence type="ECO:0000313" key="1">
    <source>
        <dbReference type="Proteomes" id="UP000887540"/>
    </source>
</evidence>
<name>A0A914DDN7_9BILA</name>
<dbReference type="AlphaFoldDB" id="A0A914DDN7"/>
<reference evidence="2" key="1">
    <citation type="submission" date="2022-11" db="UniProtKB">
        <authorList>
            <consortium name="WormBaseParasite"/>
        </authorList>
    </citation>
    <scope>IDENTIFICATION</scope>
</reference>
<accession>A0A914DDN7</accession>
<sequence length="137" mass="15189">MAEWVNKKNGYFGPPKGFEAHSAKSQQKRDAGKTVLSGQELSYVAPYLHDCVETAITKIIDLSRCSEFDSEIDIDLIDGCYRMVKIDPERALELAKSSSLSPSTGSKQKISPKESFVEEGWSFGNSLVFTFTLITTI</sequence>
<dbReference type="Proteomes" id="UP000887540">
    <property type="component" value="Unplaced"/>
</dbReference>
<proteinExistence type="predicted"/>
<protein>
    <submittedName>
        <fullName evidence="2">Uncharacterized protein</fullName>
    </submittedName>
</protein>
<evidence type="ECO:0000313" key="2">
    <source>
        <dbReference type="WBParaSite" id="ACRNAN_scaffold23351.g22365.t1"/>
    </source>
</evidence>